<gene>
    <name evidence="9" type="primary">ugtP_2</name>
    <name evidence="9" type="ORF">GCM10025883_40860</name>
</gene>
<feature type="transmembrane region" description="Helical" evidence="8">
    <location>
        <begin position="6"/>
        <end position="30"/>
    </location>
</feature>
<dbReference type="EMBL" id="BSUO01000001">
    <property type="protein sequence ID" value="GMA42041.1"/>
    <property type="molecule type" value="Genomic_DNA"/>
</dbReference>
<evidence type="ECO:0000256" key="7">
    <source>
        <dbReference type="SAM" id="MobiDB-lite"/>
    </source>
</evidence>
<evidence type="ECO:0000256" key="3">
    <source>
        <dbReference type="ARBA" id="ARBA00022679"/>
    </source>
</evidence>
<evidence type="ECO:0000256" key="4">
    <source>
        <dbReference type="ARBA" id="ARBA00022692"/>
    </source>
</evidence>
<dbReference type="InterPro" id="IPR029044">
    <property type="entry name" value="Nucleotide-diphossugar_trans"/>
</dbReference>
<evidence type="ECO:0000313" key="10">
    <source>
        <dbReference type="Proteomes" id="UP001157126"/>
    </source>
</evidence>
<feature type="compositionally biased region" description="Basic residues" evidence="7">
    <location>
        <begin position="489"/>
        <end position="502"/>
    </location>
</feature>
<evidence type="ECO:0000256" key="8">
    <source>
        <dbReference type="SAM" id="Phobius"/>
    </source>
</evidence>
<dbReference type="SUPFAM" id="SSF53448">
    <property type="entry name" value="Nucleotide-diphospho-sugar transferases"/>
    <property type="match status" value="1"/>
</dbReference>
<feature type="transmembrane region" description="Helical" evidence="8">
    <location>
        <begin position="325"/>
        <end position="344"/>
    </location>
</feature>
<proteinExistence type="predicted"/>
<organism evidence="9 10">
    <name type="scientific">Mobilicoccus caccae</name>
    <dbReference type="NCBI Taxonomy" id="1859295"/>
    <lineage>
        <taxon>Bacteria</taxon>
        <taxon>Bacillati</taxon>
        <taxon>Actinomycetota</taxon>
        <taxon>Actinomycetes</taxon>
        <taxon>Micrococcales</taxon>
        <taxon>Dermatophilaceae</taxon>
        <taxon>Mobilicoccus</taxon>
    </lineage>
</organism>
<dbReference type="Gene3D" id="3.90.550.10">
    <property type="entry name" value="Spore Coat Polysaccharide Biosynthesis Protein SpsA, Chain A"/>
    <property type="match status" value="1"/>
</dbReference>
<comment type="subcellular location">
    <subcellularLocation>
        <location evidence="1">Membrane</location>
        <topology evidence="1">Multi-pass membrane protein</topology>
    </subcellularLocation>
</comment>
<feature type="region of interest" description="Disordered" evidence="7">
    <location>
        <begin position="468"/>
        <end position="509"/>
    </location>
</feature>
<feature type="transmembrane region" description="Helical" evidence="8">
    <location>
        <begin position="385"/>
        <end position="403"/>
    </location>
</feature>
<feature type="transmembrane region" description="Helical" evidence="8">
    <location>
        <begin position="350"/>
        <end position="373"/>
    </location>
</feature>
<evidence type="ECO:0000256" key="5">
    <source>
        <dbReference type="ARBA" id="ARBA00022989"/>
    </source>
</evidence>
<protein>
    <submittedName>
        <fullName evidence="9">N-acetyl-glucosamine transferase</fullName>
    </submittedName>
</protein>
<dbReference type="PANTHER" id="PTHR43867:SF2">
    <property type="entry name" value="CELLULOSE SYNTHASE CATALYTIC SUBUNIT A [UDP-FORMING]"/>
    <property type="match status" value="1"/>
</dbReference>
<dbReference type="Pfam" id="PF13641">
    <property type="entry name" value="Glyco_tranf_2_3"/>
    <property type="match status" value="1"/>
</dbReference>
<keyword evidence="2" id="KW-0328">Glycosyltransferase</keyword>
<name>A0ABQ6IWS6_9MICO</name>
<keyword evidence="3 9" id="KW-0808">Transferase</keyword>
<reference evidence="10" key="1">
    <citation type="journal article" date="2019" name="Int. J. Syst. Evol. Microbiol.">
        <title>The Global Catalogue of Microorganisms (GCM) 10K type strain sequencing project: providing services to taxonomists for standard genome sequencing and annotation.</title>
        <authorList>
            <consortium name="The Broad Institute Genomics Platform"/>
            <consortium name="The Broad Institute Genome Sequencing Center for Infectious Disease"/>
            <person name="Wu L."/>
            <person name="Ma J."/>
        </authorList>
    </citation>
    <scope>NUCLEOTIDE SEQUENCE [LARGE SCALE GENOMIC DNA]</scope>
    <source>
        <strain evidence="10">NBRC 113072</strain>
    </source>
</reference>
<keyword evidence="4 8" id="KW-0812">Transmembrane</keyword>
<sequence>MSVYVQLQALAFVLLTIFLAYVATILVPYLRRRPDPVGDPSAFSWHVLVPCRNEEAVIGSSLRRLRTRFPQAHIWVIDDASDDDTAAIIAGAAETDPHIHLVRRVFPDAQTGKGDALNAAYRALLAWLPQGADHEKVIVTVVDADGDLAENALALVASDRVFGDPVVGAAQCQVAMFEAPPDASRFARLLRALQDAEFRTTIAAMQMLRGHTISVGIGGNGQFSRLSALDVIGVQAGDPWHGSLLEDYELSLHMMLAGYEIRYVHDAVVSQEAVAALPALVRQRTRWCQGGIQCLRYLRDVAASPMVTPAATCEMAYFLTTPLQTLVGIVVWPVVLIGMAVVGAHAAGGLIAWIVASWWLIPLVLLTGIAPFATWGYLYGREREWNVAASVAFGVAYWLYSYLTQIYVVNAFRRLALGQNGWVKTQRLKEVGLEAGAVEDVLEIQAHSAAVAGSRVADIVPQAGRGDFAARSSHTRVSREAHRGPLSPHRPRPRRQARRPRCTPRAGPRGCSPLCSCCWRRWRCSSSRTRSWRPRRTSPPTSPASA</sequence>
<evidence type="ECO:0000256" key="1">
    <source>
        <dbReference type="ARBA" id="ARBA00004141"/>
    </source>
</evidence>
<dbReference type="PANTHER" id="PTHR43867">
    <property type="entry name" value="CELLULOSE SYNTHASE CATALYTIC SUBUNIT A [UDP-FORMING]"/>
    <property type="match status" value="1"/>
</dbReference>
<keyword evidence="6 8" id="KW-0472">Membrane</keyword>
<keyword evidence="10" id="KW-1185">Reference proteome</keyword>
<evidence type="ECO:0000256" key="6">
    <source>
        <dbReference type="ARBA" id="ARBA00023136"/>
    </source>
</evidence>
<dbReference type="RefSeq" id="WP_284305501.1">
    <property type="nucleotide sequence ID" value="NZ_BSUO01000001.1"/>
</dbReference>
<dbReference type="Proteomes" id="UP001157126">
    <property type="component" value="Unassembled WGS sequence"/>
</dbReference>
<dbReference type="InterPro" id="IPR050321">
    <property type="entry name" value="Glycosyltr_2/OpgH_subfam"/>
</dbReference>
<dbReference type="GO" id="GO:0016740">
    <property type="term" value="F:transferase activity"/>
    <property type="evidence" value="ECO:0007669"/>
    <property type="project" value="UniProtKB-KW"/>
</dbReference>
<comment type="caution">
    <text evidence="9">The sequence shown here is derived from an EMBL/GenBank/DDBJ whole genome shotgun (WGS) entry which is preliminary data.</text>
</comment>
<evidence type="ECO:0000313" key="9">
    <source>
        <dbReference type="EMBL" id="GMA42041.1"/>
    </source>
</evidence>
<keyword evidence="5 8" id="KW-1133">Transmembrane helix</keyword>
<evidence type="ECO:0000256" key="2">
    <source>
        <dbReference type="ARBA" id="ARBA00022676"/>
    </source>
</evidence>
<accession>A0ABQ6IWS6</accession>